<dbReference type="GO" id="GO:0004803">
    <property type="term" value="F:transposase activity"/>
    <property type="evidence" value="ECO:0007669"/>
    <property type="project" value="InterPro"/>
</dbReference>
<evidence type="ECO:0000259" key="1">
    <source>
        <dbReference type="Pfam" id="PF01548"/>
    </source>
</evidence>
<organism evidence="2 3">
    <name type="scientific">Agrobacterium tomkonis CFBP 6623</name>
    <dbReference type="NCBI Taxonomy" id="1183432"/>
    <lineage>
        <taxon>Bacteria</taxon>
        <taxon>Pseudomonadati</taxon>
        <taxon>Pseudomonadota</taxon>
        <taxon>Alphaproteobacteria</taxon>
        <taxon>Hyphomicrobiales</taxon>
        <taxon>Rhizobiaceae</taxon>
        <taxon>Rhizobium/Agrobacterium group</taxon>
        <taxon>Agrobacterium</taxon>
        <taxon>Agrobacterium tumefaciens complex</taxon>
    </lineage>
</organism>
<dbReference type="PANTHER" id="PTHR33055">
    <property type="entry name" value="TRANSPOSASE FOR INSERTION SEQUENCE ELEMENT IS1111A"/>
    <property type="match status" value="1"/>
</dbReference>
<gene>
    <name evidence="2" type="ORF">AGR3A_pa70014</name>
</gene>
<dbReference type="Proteomes" id="UP000191988">
    <property type="component" value="Unassembled WGS sequence"/>
</dbReference>
<dbReference type="STRING" id="1183432.AGR3A_pa70014"/>
<sequence>MTQIVLIGLDVAKHVFQLHAVAADGHVVFRRQVRRAQLITLLMSLPHCRVAMEACGTAHYWGRQLRELGHEVLLIPPDYVKPFVKRQKNGAADAEAIAEAAQRPDMRFVHVKSEASQAASIVFRARDLVVRQKTQLLNAIRSHLAEFGYIFPQGAAASAKMQEIIESDDNLPPAAQGILRSL</sequence>
<dbReference type="EMBL" id="FBWK01000071">
    <property type="protein sequence ID" value="CUX65066.1"/>
    <property type="molecule type" value="Genomic_DNA"/>
</dbReference>
<proteinExistence type="predicted"/>
<dbReference type="InterPro" id="IPR047650">
    <property type="entry name" value="Transpos_IS110"/>
</dbReference>
<keyword evidence="3" id="KW-1185">Reference proteome</keyword>
<accession>A0A1S7S9U9</accession>
<dbReference type="AlphaFoldDB" id="A0A1S7S9U9"/>
<evidence type="ECO:0000313" key="3">
    <source>
        <dbReference type="Proteomes" id="UP000191988"/>
    </source>
</evidence>
<evidence type="ECO:0000313" key="2">
    <source>
        <dbReference type="EMBL" id="CUX65066.1"/>
    </source>
</evidence>
<dbReference type="InterPro" id="IPR002525">
    <property type="entry name" value="Transp_IS110-like_N"/>
</dbReference>
<reference evidence="3" key="1">
    <citation type="submission" date="2016-01" db="EMBL/GenBank/DDBJ databases">
        <authorList>
            <person name="Regsiter A."/>
            <person name="william w."/>
        </authorList>
    </citation>
    <scope>NUCLEOTIDE SEQUENCE [LARGE SCALE GENOMIC DNA]</scope>
    <source>
        <strain evidence="3">CFBP 6623</strain>
    </source>
</reference>
<dbReference type="GO" id="GO:0003677">
    <property type="term" value="F:DNA binding"/>
    <property type="evidence" value="ECO:0007669"/>
    <property type="project" value="InterPro"/>
</dbReference>
<dbReference type="NCBIfam" id="NF033542">
    <property type="entry name" value="transpos_IS110"/>
    <property type="match status" value="1"/>
</dbReference>
<dbReference type="PANTHER" id="PTHR33055:SF3">
    <property type="entry name" value="PUTATIVE TRANSPOSASE FOR IS117-RELATED"/>
    <property type="match status" value="1"/>
</dbReference>
<name>A0A1S7S9U9_9HYPH</name>
<dbReference type="Pfam" id="PF01548">
    <property type="entry name" value="DEDD_Tnp_IS110"/>
    <property type="match status" value="1"/>
</dbReference>
<feature type="domain" description="Transposase IS110-like N-terminal" evidence="1">
    <location>
        <begin position="7"/>
        <end position="146"/>
    </location>
</feature>
<dbReference type="GO" id="GO:0006313">
    <property type="term" value="P:DNA transposition"/>
    <property type="evidence" value="ECO:0007669"/>
    <property type="project" value="InterPro"/>
</dbReference>
<protein>
    <submittedName>
        <fullName evidence="2">Transposase</fullName>
    </submittedName>
</protein>